<dbReference type="EMBL" id="JASCTH010000013">
    <property type="protein sequence ID" value="MDI6101131.1"/>
    <property type="molecule type" value="Genomic_DNA"/>
</dbReference>
<name>A0ABT6WN55_9ACTN</name>
<gene>
    <name evidence="2" type="ORF">QLQ12_21180</name>
</gene>
<sequence>MKKVWGLARFVVVYELRLWAALFRWILRRPVPVEPGTLRFAYAGAVKMILIAFIAVSAIEIPILDLMIPWEPVRIVVLGAGVYGLIWMIGLAATMWAYPHLVGPSGLRIRNSITMDVAIDWKSVASIAVHRRSMPPGGQTQWEDGVLSLGMGSQTSVDVRLTAPLVLPVRKAKGQPATTVRFHADDPEGLVAAAMAFLAPADVTGQPLAAKNR</sequence>
<proteinExistence type="predicted"/>
<keyword evidence="1" id="KW-1133">Transmembrane helix</keyword>
<evidence type="ECO:0000313" key="2">
    <source>
        <dbReference type="EMBL" id="MDI6101131.1"/>
    </source>
</evidence>
<comment type="caution">
    <text evidence="2">The sequence shown here is derived from an EMBL/GenBank/DDBJ whole genome shotgun (WGS) entry which is preliminary data.</text>
</comment>
<keyword evidence="1" id="KW-0812">Transmembrane</keyword>
<feature type="transmembrane region" description="Helical" evidence="1">
    <location>
        <begin position="39"/>
        <end position="63"/>
    </location>
</feature>
<organism evidence="2 3">
    <name type="scientific">Actinoplanes sandaracinus</name>
    <dbReference type="NCBI Taxonomy" id="3045177"/>
    <lineage>
        <taxon>Bacteria</taxon>
        <taxon>Bacillati</taxon>
        <taxon>Actinomycetota</taxon>
        <taxon>Actinomycetes</taxon>
        <taxon>Micromonosporales</taxon>
        <taxon>Micromonosporaceae</taxon>
        <taxon>Actinoplanes</taxon>
    </lineage>
</organism>
<evidence type="ECO:0000256" key="1">
    <source>
        <dbReference type="SAM" id="Phobius"/>
    </source>
</evidence>
<keyword evidence="1" id="KW-0472">Membrane</keyword>
<reference evidence="2 3" key="1">
    <citation type="submission" date="2023-05" db="EMBL/GenBank/DDBJ databases">
        <title>Actinoplanes sp. NEAU-A12 genome sequencing.</title>
        <authorList>
            <person name="Wang Z.-S."/>
        </authorList>
    </citation>
    <scope>NUCLEOTIDE SEQUENCE [LARGE SCALE GENOMIC DNA]</scope>
    <source>
        <strain evidence="2 3">NEAU-A12</strain>
    </source>
</reference>
<protein>
    <recommendedName>
        <fullName evidence="4">DUF304 domain-containing protein</fullName>
    </recommendedName>
</protein>
<dbReference type="RefSeq" id="WP_282761963.1">
    <property type="nucleotide sequence ID" value="NZ_JASCTH010000013.1"/>
</dbReference>
<feature type="transmembrane region" description="Helical" evidence="1">
    <location>
        <begin position="75"/>
        <end position="98"/>
    </location>
</feature>
<evidence type="ECO:0000313" key="3">
    <source>
        <dbReference type="Proteomes" id="UP001241758"/>
    </source>
</evidence>
<feature type="transmembrane region" description="Helical" evidence="1">
    <location>
        <begin position="7"/>
        <end position="27"/>
    </location>
</feature>
<keyword evidence="3" id="KW-1185">Reference proteome</keyword>
<evidence type="ECO:0008006" key="4">
    <source>
        <dbReference type="Google" id="ProtNLM"/>
    </source>
</evidence>
<dbReference type="Proteomes" id="UP001241758">
    <property type="component" value="Unassembled WGS sequence"/>
</dbReference>
<accession>A0ABT6WN55</accession>